<dbReference type="AlphaFoldDB" id="E4X0R9"/>
<evidence type="ECO:0000256" key="2">
    <source>
        <dbReference type="PIRSR" id="PIRSR610059-50"/>
    </source>
</evidence>
<dbReference type="PANTHER" id="PTHR43691">
    <property type="entry name" value="URIDINE PHOSPHORYLASE"/>
    <property type="match status" value="1"/>
</dbReference>
<evidence type="ECO:0000259" key="3">
    <source>
        <dbReference type="Pfam" id="PF01048"/>
    </source>
</evidence>
<evidence type="ECO:0000313" key="4">
    <source>
        <dbReference type="EMBL" id="CBY22954.1"/>
    </source>
</evidence>
<evidence type="ECO:0000256" key="1">
    <source>
        <dbReference type="ARBA" id="ARBA00010456"/>
    </source>
</evidence>
<comment type="similarity">
    <text evidence="1">Belongs to the PNP/UDP phosphorylase family.</text>
</comment>
<dbReference type="Proteomes" id="UP000001307">
    <property type="component" value="Unassembled WGS sequence"/>
</dbReference>
<keyword evidence="5" id="KW-1185">Reference proteome</keyword>
<dbReference type="NCBIfam" id="TIGR01719">
    <property type="entry name" value="euk_UDPppase"/>
    <property type="match status" value="1"/>
</dbReference>
<dbReference type="InParanoid" id="E4X0R9"/>
<dbReference type="GO" id="GO:0006218">
    <property type="term" value="P:uridine catabolic process"/>
    <property type="evidence" value="ECO:0007669"/>
    <property type="project" value="TreeGrafter"/>
</dbReference>
<name>E4X0R9_OIKDI</name>
<reference evidence="4" key="1">
    <citation type="journal article" date="2010" name="Science">
        <title>Plasticity of animal genome architecture unmasked by rapid evolution of a pelagic tunicate.</title>
        <authorList>
            <person name="Denoeud F."/>
            <person name="Henriet S."/>
            <person name="Mungpakdee S."/>
            <person name="Aury J.M."/>
            <person name="Da Silva C."/>
            <person name="Brinkmann H."/>
            <person name="Mikhaleva J."/>
            <person name="Olsen L.C."/>
            <person name="Jubin C."/>
            <person name="Canestro C."/>
            <person name="Bouquet J.M."/>
            <person name="Danks G."/>
            <person name="Poulain J."/>
            <person name="Campsteijn C."/>
            <person name="Adamski M."/>
            <person name="Cross I."/>
            <person name="Yadetie F."/>
            <person name="Muffato M."/>
            <person name="Louis A."/>
            <person name="Butcher S."/>
            <person name="Tsagkogeorga G."/>
            <person name="Konrad A."/>
            <person name="Singh S."/>
            <person name="Jensen M.F."/>
            <person name="Cong E.H."/>
            <person name="Eikeseth-Otteraa H."/>
            <person name="Noel B."/>
            <person name="Anthouard V."/>
            <person name="Porcel B.M."/>
            <person name="Kachouri-Lafond R."/>
            <person name="Nishino A."/>
            <person name="Ugolini M."/>
            <person name="Chourrout P."/>
            <person name="Nishida H."/>
            <person name="Aasland R."/>
            <person name="Huzurbazar S."/>
            <person name="Westhof E."/>
            <person name="Delsuc F."/>
            <person name="Lehrach H."/>
            <person name="Reinhardt R."/>
            <person name="Weissenbach J."/>
            <person name="Roy S.W."/>
            <person name="Artiguenave F."/>
            <person name="Postlethwait J.H."/>
            <person name="Manak J.R."/>
            <person name="Thompson E.M."/>
            <person name="Jaillon O."/>
            <person name="Du Pasquier L."/>
            <person name="Boudinot P."/>
            <person name="Liberles D.A."/>
            <person name="Volff J.N."/>
            <person name="Philippe H."/>
            <person name="Lenhard B."/>
            <person name="Roest Crollius H."/>
            <person name="Wincker P."/>
            <person name="Chourrout D."/>
        </authorList>
    </citation>
    <scope>NUCLEOTIDE SEQUENCE [LARGE SCALE GENOMIC DNA]</scope>
</reference>
<dbReference type="GO" id="GO:0005829">
    <property type="term" value="C:cytosol"/>
    <property type="evidence" value="ECO:0007669"/>
    <property type="project" value="TreeGrafter"/>
</dbReference>
<dbReference type="EMBL" id="FN653020">
    <property type="protein sequence ID" value="CBY22954.1"/>
    <property type="molecule type" value="Genomic_DNA"/>
</dbReference>
<dbReference type="Gene3D" id="3.40.50.1580">
    <property type="entry name" value="Nucleoside phosphorylase domain"/>
    <property type="match status" value="1"/>
</dbReference>
<dbReference type="GO" id="GO:0009166">
    <property type="term" value="P:nucleotide catabolic process"/>
    <property type="evidence" value="ECO:0007669"/>
    <property type="project" value="InterPro"/>
</dbReference>
<dbReference type="Pfam" id="PF01048">
    <property type="entry name" value="PNP_UDP_1"/>
    <property type="match status" value="1"/>
</dbReference>
<feature type="binding site" evidence="2">
    <location>
        <position position="106"/>
    </location>
    <ligand>
        <name>phosphate</name>
        <dbReference type="ChEBI" id="CHEBI:43474"/>
    </ligand>
</feature>
<evidence type="ECO:0000313" key="5">
    <source>
        <dbReference type="Proteomes" id="UP000001307"/>
    </source>
</evidence>
<organism evidence="4">
    <name type="scientific">Oikopleura dioica</name>
    <name type="common">Tunicate</name>
    <dbReference type="NCBI Taxonomy" id="34765"/>
    <lineage>
        <taxon>Eukaryota</taxon>
        <taxon>Metazoa</taxon>
        <taxon>Chordata</taxon>
        <taxon>Tunicata</taxon>
        <taxon>Appendicularia</taxon>
        <taxon>Copelata</taxon>
        <taxon>Oikopleuridae</taxon>
        <taxon>Oikopleura</taxon>
    </lineage>
</organism>
<dbReference type="InterPro" id="IPR000845">
    <property type="entry name" value="Nucleoside_phosphorylase_d"/>
</dbReference>
<feature type="binding site" evidence="2">
    <location>
        <begin position="150"/>
        <end position="153"/>
    </location>
    <ligand>
        <name>phosphate</name>
        <dbReference type="ChEBI" id="CHEBI:43474"/>
    </ligand>
</feature>
<protein>
    <recommendedName>
        <fullName evidence="3">Nucleoside phosphorylase domain-containing protein</fullName>
    </recommendedName>
</protein>
<feature type="domain" description="Nucleoside phosphorylase" evidence="3">
    <location>
        <begin position="64"/>
        <end position="313"/>
    </location>
</feature>
<dbReference type="SUPFAM" id="SSF53167">
    <property type="entry name" value="Purine and uridine phosphorylases"/>
    <property type="match status" value="1"/>
</dbReference>
<proteinExistence type="inferred from homology"/>
<dbReference type="PANTHER" id="PTHR43691:SF11">
    <property type="entry name" value="FI09636P-RELATED"/>
    <property type="match status" value="1"/>
</dbReference>
<gene>
    <name evidence="4" type="ORF">GSOID_T00014876001</name>
</gene>
<dbReference type="OrthoDB" id="204058at2759"/>
<dbReference type="GO" id="GO:0004850">
    <property type="term" value="F:uridine phosphorylase activity"/>
    <property type="evidence" value="ECO:0007669"/>
    <property type="project" value="InterPro"/>
</dbReference>
<dbReference type="InterPro" id="IPR035994">
    <property type="entry name" value="Nucleoside_phosphorylase_sf"/>
</dbReference>
<dbReference type="InterPro" id="IPR010059">
    <property type="entry name" value="Uridine_phosphorylase_euk"/>
</dbReference>
<feature type="binding site" evidence="2">
    <location>
        <position position="230"/>
    </location>
    <ligand>
        <name>substrate</name>
    </ligand>
</feature>
<sequence length="319" mass="34400">MDVLTGNSNNNNATSKGEKFKEKSTTIIQLSNPNLKKLPVDFLYHIGLDTSGGDLEKRFGDVRLVVVGGCHKRMSDFAKVLVERMRSCDIDVNEDCLVDMSEERGRYCLFKVNHVLIANHGMGAGSVSILIHELLKLLAYAKAGNVSFVRMGTCGGLDVEPGTICLTDSAMGPDGESGYEFFQCGKRARYPAEADAKLNSLIASTCAKFNRTYKIGNTVTSPDFYESQGRLDGAFCDYSEAAKLGWLADLAENKGAINCEMEAAIFLSLCQRAGVSATVACVALLNRLHGDQVTSEGAAEGALAVKALREILLDICLSN</sequence>
<dbReference type="CDD" id="cd17763">
    <property type="entry name" value="UP_hUPP-like"/>
    <property type="match status" value="1"/>
</dbReference>
<feature type="binding site" evidence="2">
    <location>
        <position position="228"/>
    </location>
    <ligand>
        <name>substrate</name>
    </ligand>
</feature>
<accession>E4X0R9</accession>